<dbReference type="Proteomes" id="UP000305417">
    <property type="component" value="Unassembled WGS sequence"/>
</dbReference>
<proteinExistence type="predicted"/>
<gene>
    <name evidence="2" type="ORF">FE247_02095</name>
</gene>
<evidence type="ECO:0000256" key="1">
    <source>
        <dbReference type="SAM" id="SignalP"/>
    </source>
</evidence>
<evidence type="ECO:0000313" key="3">
    <source>
        <dbReference type="Proteomes" id="UP000305417"/>
    </source>
</evidence>
<reference evidence="2 3" key="1">
    <citation type="submission" date="2019-05" db="EMBL/GenBank/DDBJ databases">
        <title>Arcobacter cibarius and Arcobacter thereius providing challenges in identification an antibiotic susceptibility and Quinolone resistance.</title>
        <authorList>
            <person name="Busch A."/>
            <person name="Hanel I."/>
            <person name="Hotzel H."/>
            <person name="Tomaso H."/>
        </authorList>
    </citation>
    <scope>NUCLEOTIDE SEQUENCE [LARGE SCALE GENOMIC DNA]</scope>
    <source>
        <strain evidence="2 3">16CS0831-2</strain>
    </source>
</reference>
<dbReference type="EMBL" id="VBUC01000003">
    <property type="protein sequence ID" value="TLT01295.1"/>
    <property type="molecule type" value="Genomic_DNA"/>
</dbReference>
<keyword evidence="1" id="KW-0732">Signal</keyword>
<evidence type="ECO:0000313" key="2">
    <source>
        <dbReference type="EMBL" id="TLT01295.1"/>
    </source>
</evidence>
<protein>
    <recommendedName>
        <fullName evidence="4">Periplasmic protein</fullName>
    </recommendedName>
</protein>
<keyword evidence="3" id="KW-1185">Reference proteome</keyword>
<evidence type="ECO:0008006" key="4">
    <source>
        <dbReference type="Google" id="ProtNLM"/>
    </source>
</evidence>
<organism evidence="2 3">
    <name type="scientific">Aliarcobacter cibarius</name>
    <dbReference type="NCBI Taxonomy" id="255507"/>
    <lineage>
        <taxon>Bacteria</taxon>
        <taxon>Pseudomonadati</taxon>
        <taxon>Campylobacterota</taxon>
        <taxon>Epsilonproteobacteria</taxon>
        <taxon>Campylobacterales</taxon>
        <taxon>Arcobacteraceae</taxon>
        <taxon>Aliarcobacter</taxon>
    </lineage>
</organism>
<feature type="signal peptide" evidence="1">
    <location>
        <begin position="1"/>
        <end position="19"/>
    </location>
</feature>
<feature type="chain" id="PRO_5045345733" description="Periplasmic protein" evidence="1">
    <location>
        <begin position="20"/>
        <end position="268"/>
    </location>
</feature>
<sequence length="268" mass="30314">MMKKLLLSAILCASLNANVNEAVLGILGPSEYNTHKNLINHIFKNEKDFYTNGRLDYSKINDELEKNNLLKGTTTSISGMEITFNFNENPKIAFKNINDILRAVGIQNYTTTSQTTIDNQLQWSIKVQTAAAINPLKISNELKNANCRVMDIKKEGKKLSFYIDSSKASIYKAEDLVTQREVILKRANRPYFVELGSMYRVNIESNPGNSWYPMVTFYDSGFNAIEVVEKESLEKSLKLVVPSGARFMKIDDLYALTNIKNGLTITKE</sequence>
<name>A0ABY2V6B6_9BACT</name>
<comment type="caution">
    <text evidence="2">The sequence shown here is derived from an EMBL/GenBank/DDBJ whole genome shotgun (WGS) entry which is preliminary data.</text>
</comment>
<accession>A0ABY2V6B6</accession>